<feature type="compositionally biased region" description="Low complexity" evidence="2">
    <location>
        <begin position="364"/>
        <end position="379"/>
    </location>
</feature>
<dbReference type="EMBL" id="MCFH01000023">
    <property type="protein sequence ID" value="ORX49751.1"/>
    <property type="molecule type" value="Genomic_DNA"/>
</dbReference>
<name>A0A1Y1V8L7_9FUNG</name>
<evidence type="ECO:0000313" key="4">
    <source>
        <dbReference type="Proteomes" id="UP000193719"/>
    </source>
</evidence>
<feature type="coiled-coil region" evidence="1">
    <location>
        <begin position="133"/>
        <end position="270"/>
    </location>
</feature>
<feature type="compositionally biased region" description="Basic and acidic residues" evidence="2">
    <location>
        <begin position="63"/>
        <end position="74"/>
    </location>
</feature>
<feature type="region of interest" description="Disordered" evidence="2">
    <location>
        <begin position="1"/>
        <end position="74"/>
    </location>
</feature>
<feature type="compositionally biased region" description="Basic and acidic residues" evidence="2">
    <location>
        <begin position="15"/>
        <end position="42"/>
    </location>
</feature>
<evidence type="ECO:0000313" key="3">
    <source>
        <dbReference type="EMBL" id="ORX49751.1"/>
    </source>
</evidence>
<comment type="caution">
    <text evidence="3">The sequence shown here is derived from an EMBL/GenBank/DDBJ whole genome shotgun (WGS) entry which is preliminary data.</text>
</comment>
<accession>A0A1Y1V8L7</accession>
<evidence type="ECO:0000256" key="2">
    <source>
        <dbReference type="SAM" id="MobiDB-lite"/>
    </source>
</evidence>
<keyword evidence="1" id="KW-0175">Coiled coil</keyword>
<proteinExistence type="predicted"/>
<feature type="compositionally biased region" description="Low complexity" evidence="2">
    <location>
        <begin position="43"/>
        <end position="62"/>
    </location>
</feature>
<dbReference type="AlphaFoldDB" id="A0A1Y1V8L7"/>
<protein>
    <submittedName>
        <fullName evidence="3">Uncharacterized protein</fullName>
    </submittedName>
</protein>
<reference evidence="3 4" key="1">
    <citation type="submission" date="2016-08" db="EMBL/GenBank/DDBJ databases">
        <title>Genomes of anaerobic fungi encode conserved fungal cellulosomes for biomass hydrolysis.</title>
        <authorList>
            <consortium name="DOE Joint Genome Institute"/>
            <person name="Haitjema C.H."/>
            <person name="Gilmore S.P."/>
            <person name="Henske J.K."/>
            <person name="Solomon K.V."/>
            <person name="De Groot R."/>
            <person name="Kuo A."/>
            <person name="Mondo S.J."/>
            <person name="Salamov A.A."/>
            <person name="Labutti K."/>
            <person name="Zhao Z."/>
            <person name="Chiniquy J."/>
            <person name="Barry K."/>
            <person name="Brewer H.M."/>
            <person name="Purvine S.O."/>
            <person name="Wright A.T."/>
            <person name="Boxma B."/>
            <person name="Van Alen T."/>
            <person name="Hackstein J.H."/>
            <person name="Baker S.E."/>
            <person name="Grigoriev I.V."/>
            <person name="O'Malley M.A."/>
        </authorList>
    </citation>
    <scope>NUCLEOTIDE SEQUENCE [LARGE SCALE GENOMIC DNA]</scope>
    <source>
        <strain evidence="4">finn</strain>
    </source>
</reference>
<feature type="region of interest" description="Disordered" evidence="2">
    <location>
        <begin position="364"/>
        <end position="384"/>
    </location>
</feature>
<dbReference type="Proteomes" id="UP000193719">
    <property type="component" value="Unassembled WGS sequence"/>
</dbReference>
<sequence length="473" mass="55102">MITLERLRKGMVMNKDTKEKDKKESITQNEDMDKTTEMKVENSENNNMENKNNKNENSGKNTQTKEDQKTKKDIHERKISFSLNKSLLPDIKIENSINSLFKLIPSFNVPLKDEVNKESKDNENVNEPEIIVLDNSDESLMIYQQKMIDLREENNFLKNQIKEYVSKVAWLEEHFTIRQENANIQHLQELEHIRKTNEKETDEYLERIKELEDEVGILQTELTRQTDLLADEKEKLTSATSTNWALEKKVSELEDKLRIKNSESIDLKAQIINIKEQLETKTEYYNEIEKKYNTLKSDSLGFTTEIERLKKENSLLTEKKKIYDNISKRSSISLESRFYNNLYSPTTLKTKTNSEFSLNLYPTSNDSNSINNINSTSNNKLDSSDTKINSLSLSQTLNQEDSIMSNSTFLEDTDLNDLMDEINLTELQTTKPNKQNIYELSEHTQNLLSEKNKDDNLSSVTQTQNVLTEINLD</sequence>
<gene>
    <name evidence="3" type="ORF">BCR36DRAFT_353512</name>
</gene>
<reference evidence="3 4" key="2">
    <citation type="submission" date="2016-08" db="EMBL/GenBank/DDBJ databases">
        <title>Pervasive Adenine N6-methylation of Active Genes in Fungi.</title>
        <authorList>
            <consortium name="DOE Joint Genome Institute"/>
            <person name="Mondo S.J."/>
            <person name="Dannebaum R.O."/>
            <person name="Kuo R.C."/>
            <person name="Labutti K."/>
            <person name="Haridas S."/>
            <person name="Kuo A."/>
            <person name="Salamov A."/>
            <person name="Ahrendt S.R."/>
            <person name="Lipzen A."/>
            <person name="Sullivan W."/>
            <person name="Andreopoulos W.B."/>
            <person name="Clum A."/>
            <person name="Lindquist E."/>
            <person name="Daum C."/>
            <person name="Ramamoorthy G.K."/>
            <person name="Gryganskyi A."/>
            <person name="Culley D."/>
            <person name="Magnuson J.K."/>
            <person name="James T.Y."/>
            <person name="O'Malley M.A."/>
            <person name="Stajich J.E."/>
            <person name="Spatafora J.W."/>
            <person name="Visel A."/>
            <person name="Grigoriev I.V."/>
        </authorList>
    </citation>
    <scope>NUCLEOTIDE SEQUENCE [LARGE SCALE GENOMIC DNA]</scope>
    <source>
        <strain evidence="4">finn</strain>
    </source>
</reference>
<dbReference type="OrthoDB" id="2398825at2759"/>
<keyword evidence="4" id="KW-1185">Reference proteome</keyword>
<evidence type="ECO:0000256" key="1">
    <source>
        <dbReference type="SAM" id="Coils"/>
    </source>
</evidence>
<organism evidence="3 4">
    <name type="scientific">Piromyces finnis</name>
    <dbReference type="NCBI Taxonomy" id="1754191"/>
    <lineage>
        <taxon>Eukaryota</taxon>
        <taxon>Fungi</taxon>
        <taxon>Fungi incertae sedis</taxon>
        <taxon>Chytridiomycota</taxon>
        <taxon>Chytridiomycota incertae sedis</taxon>
        <taxon>Neocallimastigomycetes</taxon>
        <taxon>Neocallimastigales</taxon>
        <taxon>Neocallimastigaceae</taxon>
        <taxon>Piromyces</taxon>
    </lineage>
</organism>
<dbReference type="SUPFAM" id="SSF90257">
    <property type="entry name" value="Myosin rod fragments"/>
    <property type="match status" value="1"/>
</dbReference>